<sequence>MNVHVSHAAMTQEGLPSRERLREKLQIGPWLEKRQAFQLGKDALHCELYEYDVAAPTVLFLPGIGTYSELYAEMLGKLSERGFNVVAIDLPGHGYSGGPRGLYTVEQVNFAVSMVLDHLQQRFTGPFSIFGYSIGALLGVAAAEQDERIEAVLCGTLLLPDIAPDFLHEMGWQWTHASAFFFPYMKAPLRLFVDFKMLLASHPAGEEINRDPLVVFDYPLKTLSSAFSCHCNVLKQRYPFKSAIIHGDRDEVLPLAYTKRVVEQCEHPFELLVMEQTGHMVPWLRTDKLVDIAAKWLLNNL</sequence>
<dbReference type="PANTHER" id="PTHR43798">
    <property type="entry name" value="MONOACYLGLYCEROL LIPASE"/>
    <property type="match status" value="1"/>
</dbReference>
<feature type="domain" description="Serine aminopeptidase S33" evidence="1">
    <location>
        <begin position="57"/>
        <end position="280"/>
    </location>
</feature>
<evidence type="ECO:0000313" key="2">
    <source>
        <dbReference type="EMBL" id="MBE9399101.1"/>
    </source>
</evidence>
<protein>
    <submittedName>
        <fullName evidence="2">Alpha/beta fold hydrolase</fullName>
    </submittedName>
</protein>
<accession>A0A8J7K844</accession>
<keyword evidence="2" id="KW-0378">Hydrolase</keyword>
<comment type="caution">
    <text evidence="2">The sequence shown here is derived from an EMBL/GenBank/DDBJ whole genome shotgun (WGS) entry which is preliminary data.</text>
</comment>
<dbReference type="InterPro" id="IPR050266">
    <property type="entry name" value="AB_hydrolase_sf"/>
</dbReference>
<dbReference type="InterPro" id="IPR029058">
    <property type="entry name" value="AB_hydrolase_fold"/>
</dbReference>
<organism evidence="2 3">
    <name type="scientific">Pontibacterium sinense</name>
    <dbReference type="NCBI Taxonomy" id="2781979"/>
    <lineage>
        <taxon>Bacteria</taxon>
        <taxon>Pseudomonadati</taxon>
        <taxon>Pseudomonadota</taxon>
        <taxon>Gammaproteobacteria</taxon>
        <taxon>Oceanospirillales</taxon>
        <taxon>Oceanospirillaceae</taxon>
        <taxon>Pontibacterium</taxon>
    </lineage>
</organism>
<dbReference type="RefSeq" id="WP_193954796.1">
    <property type="nucleotide sequence ID" value="NZ_JADEYS010000022.1"/>
</dbReference>
<keyword evidence="3" id="KW-1185">Reference proteome</keyword>
<dbReference type="InterPro" id="IPR000073">
    <property type="entry name" value="AB_hydrolase_1"/>
</dbReference>
<proteinExistence type="predicted"/>
<dbReference type="GO" id="GO:0016787">
    <property type="term" value="F:hydrolase activity"/>
    <property type="evidence" value="ECO:0007669"/>
    <property type="project" value="UniProtKB-KW"/>
</dbReference>
<reference evidence="2" key="1">
    <citation type="submission" date="2020-10" db="EMBL/GenBank/DDBJ databases">
        <title>Bacterium isolated from coastal waters sediment.</title>
        <authorList>
            <person name="Chen R.-J."/>
            <person name="Lu D.-C."/>
            <person name="Zhu K.-L."/>
            <person name="Du Z.-J."/>
        </authorList>
    </citation>
    <scope>NUCLEOTIDE SEQUENCE</scope>
    <source>
        <strain evidence="2">N1Y112</strain>
    </source>
</reference>
<dbReference type="Pfam" id="PF12146">
    <property type="entry name" value="Hydrolase_4"/>
    <property type="match status" value="1"/>
</dbReference>
<dbReference type="Gene3D" id="3.40.50.1820">
    <property type="entry name" value="alpha/beta hydrolase"/>
    <property type="match status" value="1"/>
</dbReference>
<dbReference type="InterPro" id="IPR022742">
    <property type="entry name" value="Hydrolase_4"/>
</dbReference>
<name>A0A8J7K844_9GAMM</name>
<evidence type="ECO:0000259" key="1">
    <source>
        <dbReference type="Pfam" id="PF12146"/>
    </source>
</evidence>
<dbReference type="SUPFAM" id="SSF53474">
    <property type="entry name" value="alpha/beta-Hydrolases"/>
    <property type="match status" value="1"/>
</dbReference>
<evidence type="ECO:0000313" key="3">
    <source>
        <dbReference type="Proteomes" id="UP000640333"/>
    </source>
</evidence>
<dbReference type="Proteomes" id="UP000640333">
    <property type="component" value="Unassembled WGS sequence"/>
</dbReference>
<dbReference type="AlphaFoldDB" id="A0A8J7K844"/>
<gene>
    <name evidence="2" type="ORF">IOQ59_17715</name>
</gene>
<dbReference type="EMBL" id="JADEYS010000022">
    <property type="protein sequence ID" value="MBE9399101.1"/>
    <property type="molecule type" value="Genomic_DNA"/>
</dbReference>
<dbReference type="PRINTS" id="PR00111">
    <property type="entry name" value="ABHYDROLASE"/>
</dbReference>